<organism evidence="1 2">
    <name type="scientific">Candidatus Sulfotelmatobacter kueseliae</name>
    <dbReference type="NCBI Taxonomy" id="2042962"/>
    <lineage>
        <taxon>Bacteria</taxon>
        <taxon>Pseudomonadati</taxon>
        <taxon>Acidobacteriota</taxon>
        <taxon>Terriglobia</taxon>
        <taxon>Terriglobales</taxon>
        <taxon>Candidatus Korobacteraceae</taxon>
        <taxon>Candidatus Sulfotelmatobacter</taxon>
    </lineage>
</organism>
<protein>
    <submittedName>
        <fullName evidence="1">Uncharacterized protein</fullName>
    </submittedName>
</protein>
<evidence type="ECO:0000313" key="1">
    <source>
        <dbReference type="EMBL" id="SPF31616.1"/>
    </source>
</evidence>
<evidence type="ECO:0000313" key="2">
    <source>
        <dbReference type="Proteomes" id="UP000238701"/>
    </source>
</evidence>
<sequence>MFESNEKLEKLIGQMATMIELQMSLLKKLEQQNTSLSALTKFVRDNSGASPACGAV</sequence>
<proteinExistence type="predicted"/>
<gene>
    <name evidence="1" type="ORF">SBA1_100072</name>
</gene>
<dbReference type="Proteomes" id="UP000238701">
    <property type="component" value="Unassembled WGS sequence"/>
</dbReference>
<accession>A0A2U3JW20</accession>
<dbReference type="EMBL" id="OMOD01000002">
    <property type="protein sequence ID" value="SPF31616.1"/>
    <property type="molecule type" value="Genomic_DNA"/>
</dbReference>
<reference evidence="2" key="1">
    <citation type="submission" date="2018-02" db="EMBL/GenBank/DDBJ databases">
        <authorList>
            <person name="Hausmann B."/>
        </authorList>
    </citation>
    <scope>NUCLEOTIDE SEQUENCE [LARGE SCALE GENOMIC DNA]</scope>
    <source>
        <strain evidence="2">Peat soil MAG SbA1</strain>
    </source>
</reference>
<dbReference type="AlphaFoldDB" id="A0A2U3JW20"/>
<name>A0A2U3JW20_9BACT</name>